<dbReference type="PROSITE" id="PS00973">
    <property type="entry name" value="USP_2"/>
    <property type="match status" value="1"/>
</dbReference>
<protein>
    <submittedName>
        <fullName evidence="3">Similar to Ubiquitin carboxyl-terminal hydrolase 34 acc. no. Q70CQ2</fullName>
    </submittedName>
</protein>
<gene>
    <name evidence="3" type="ORF">PCON_01936</name>
</gene>
<feature type="compositionally biased region" description="Polar residues" evidence="1">
    <location>
        <begin position="75"/>
        <end position="87"/>
    </location>
</feature>
<feature type="region of interest" description="Disordered" evidence="1">
    <location>
        <begin position="1"/>
        <end position="182"/>
    </location>
</feature>
<feature type="domain" description="USP" evidence="2">
    <location>
        <begin position="1543"/>
        <end position="1873"/>
    </location>
</feature>
<dbReference type="PANTHER" id="PTHR24006">
    <property type="entry name" value="UBIQUITIN CARBOXYL-TERMINAL HYDROLASE"/>
    <property type="match status" value="1"/>
</dbReference>
<dbReference type="GO" id="GO:0005634">
    <property type="term" value="C:nucleus"/>
    <property type="evidence" value="ECO:0007669"/>
    <property type="project" value="TreeGrafter"/>
</dbReference>
<dbReference type="Pfam" id="PF00443">
    <property type="entry name" value="UCH"/>
    <property type="match status" value="1"/>
</dbReference>
<dbReference type="Pfam" id="PF12030">
    <property type="entry name" value="DUF3517"/>
    <property type="match status" value="1"/>
</dbReference>
<dbReference type="PANTHER" id="PTHR24006:SF827">
    <property type="entry name" value="UBIQUITIN CARBOXYL-TERMINAL HYDROLASE 34"/>
    <property type="match status" value="1"/>
</dbReference>
<evidence type="ECO:0000313" key="3">
    <source>
        <dbReference type="EMBL" id="CCX15569.1"/>
    </source>
</evidence>
<evidence type="ECO:0000256" key="1">
    <source>
        <dbReference type="SAM" id="MobiDB-lite"/>
    </source>
</evidence>
<feature type="compositionally biased region" description="Polar residues" evidence="1">
    <location>
        <begin position="128"/>
        <end position="141"/>
    </location>
</feature>
<dbReference type="GO" id="GO:0005829">
    <property type="term" value="C:cytosol"/>
    <property type="evidence" value="ECO:0007669"/>
    <property type="project" value="TreeGrafter"/>
</dbReference>
<dbReference type="SUPFAM" id="SSF48371">
    <property type="entry name" value="ARM repeat"/>
    <property type="match status" value="1"/>
</dbReference>
<dbReference type="Proteomes" id="UP000018144">
    <property type="component" value="Unassembled WGS sequence"/>
</dbReference>
<dbReference type="InterPro" id="IPR050164">
    <property type="entry name" value="Peptidase_C19"/>
</dbReference>
<proteinExistence type="predicted"/>
<feature type="compositionally biased region" description="Basic and acidic residues" evidence="1">
    <location>
        <begin position="16"/>
        <end position="35"/>
    </location>
</feature>
<accession>U4LMX1</accession>
<evidence type="ECO:0000259" key="2">
    <source>
        <dbReference type="PROSITE" id="PS50235"/>
    </source>
</evidence>
<dbReference type="OrthoDB" id="420187at2759"/>
<organism evidence="3 4">
    <name type="scientific">Pyronema omphalodes (strain CBS 100304)</name>
    <name type="common">Pyronema confluens</name>
    <dbReference type="NCBI Taxonomy" id="1076935"/>
    <lineage>
        <taxon>Eukaryota</taxon>
        <taxon>Fungi</taxon>
        <taxon>Dikarya</taxon>
        <taxon>Ascomycota</taxon>
        <taxon>Pezizomycotina</taxon>
        <taxon>Pezizomycetes</taxon>
        <taxon>Pezizales</taxon>
        <taxon>Pyronemataceae</taxon>
        <taxon>Pyronema</taxon>
    </lineage>
</organism>
<dbReference type="InterPro" id="IPR016024">
    <property type="entry name" value="ARM-type_fold"/>
</dbReference>
<dbReference type="InterPro" id="IPR021905">
    <property type="entry name" value="DUF3517"/>
</dbReference>
<keyword evidence="3" id="KW-0378">Hydrolase</keyword>
<dbReference type="GO" id="GO:0016579">
    <property type="term" value="P:protein deubiquitination"/>
    <property type="evidence" value="ECO:0007669"/>
    <property type="project" value="InterPro"/>
</dbReference>
<dbReference type="STRING" id="1076935.U4LMX1"/>
<dbReference type="GO" id="GO:0004843">
    <property type="term" value="F:cysteine-type deubiquitinase activity"/>
    <property type="evidence" value="ECO:0007669"/>
    <property type="project" value="InterPro"/>
</dbReference>
<dbReference type="InterPro" id="IPR028889">
    <property type="entry name" value="USP"/>
</dbReference>
<dbReference type="eggNOG" id="KOG1866">
    <property type="taxonomic scope" value="Eukaryota"/>
</dbReference>
<dbReference type="InterPro" id="IPR001394">
    <property type="entry name" value="Peptidase_C19_UCH"/>
</dbReference>
<feature type="compositionally biased region" description="Low complexity" evidence="1">
    <location>
        <begin position="1"/>
        <end position="13"/>
    </location>
</feature>
<dbReference type="CDD" id="cd02659">
    <property type="entry name" value="peptidase_C19C"/>
    <property type="match status" value="1"/>
</dbReference>
<keyword evidence="4" id="KW-1185">Reference proteome</keyword>
<dbReference type="OMA" id="FSAIQCE"/>
<dbReference type="EMBL" id="HF936202">
    <property type="protein sequence ID" value="CCX15569.1"/>
    <property type="molecule type" value="Genomic_DNA"/>
</dbReference>
<feature type="compositionally biased region" description="Acidic residues" evidence="1">
    <location>
        <begin position="148"/>
        <end position="157"/>
    </location>
</feature>
<dbReference type="Gene3D" id="3.90.70.10">
    <property type="entry name" value="Cysteine proteinases"/>
    <property type="match status" value="1"/>
</dbReference>
<dbReference type="SUPFAM" id="SSF54001">
    <property type="entry name" value="Cysteine proteinases"/>
    <property type="match status" value="1"/>
</dbReference>
<reference evidence="3 4" key="1">
    <citation type="journal article" date="2013" name="PLoS Genet.">
        <title>The genome and development-dependent transcriptomes of Pyronema confluens: a window into fungal evolution.</title>
        <authorList>
            <person name="Traeger S."/>
            <person name="Altegoer F."/>
            <person name="Freitag M."/>
            <person name="Gabaldon T."/>
            <person name="Kempken F."/>
            <person name="Kumar A."/>
            <person name="Marcet-Houben M."/>
            <person name="Poggeler S."/>
            <person name="Stajich J.E."/>
            <person name="Nowrousian M."/>
        </authorList>
    </citation>
    <scope>NUCLEOTIDE SEQUENCE [LARGE SCALE GENOMIC DNA]</scope>
    <source>
        <strain evidence="4">CBS 100304</strain>
        <tissue evidence="3">Vegetative mycelium</tissue>
    </source>
</reference>
<evidence type="ECO:0000313" key="4">
    <source>
        <dbReference type="Proteomes" id="UP000018144"/>
    </source>
</evidence>
<dbReference type="InterPro" id="IPR018200">
    <property type="entry name" value="USP_CS"/>
</dbReference>
<name>U4LMX1_PYROM</name>
<dbReference type="PROSITE" id="PS50235">
    <property type="entry name" value="USP_3"/>
    <property type="match status" value="1"/>
</dbReference>
<dbReference type="FunFam" id="3.90.70.10:FF:000022">
    <property type="entry name" value="Ubiquitin carboxyl-terminal hydrolase 24"/>
    <property type="match status" value="1"/>
</dbReference>
<sequence length="2455" mass="280658">MSLNDPSSNDNSPRGISDEPVSRRRNSPEDIDSSRPRKRVAVMEDSTGEITAAFSRPEGLDNGDNGQGNAAAPNLSPTTTEANSAIQTEVPLDEDITDFTITKLEKAPVEASSNPTDTIKPPSLRSPEASSSDSDTQTLCSTPRDPDVIEIEDDCDDNLVRPVESTDDVEETSHPTGSGEDPEIVLKRLLGNSEESDLLSENAVEIFVTDGKKFAEILAKKHITLAFLPRILDILLKHNIPFNDALEGMGEAIKQIKTYSGDYVHFSALVISKDTIVLHFAPDQDSCVQSPQFLTCIERLVCNDSFLETVTLEGDRVTNMLLQLRTFLIGPKGLLPNDTELAAFTLDRVLDTWQENTLLENVNGIIKQILSMVHKIDSDSLVAQEIMSTITEYWLTLKDALYKFFKQDIGSDLKDYREFTQLLENYSSIASQLHATQPENPALEPKLKGYVPYPVGHDLSPRLKTRLQCINFAYRFPIFAEMMRTSRIGDRMYGVCNMTQILLHIFKENQQIGSQSPIVRYFADFITETGVLEYLIGPDSHETLITRGANIPGYLVATKLVTEKQIDLMWRPFIENEGRHLFRPLLHMQKDILHVMQPEVALSMNSRIAKVPLASFCNGTIDYLSILVDKIQSLCIPTVQNVIRVMQLVLRHEDAYENQQFVTVFTRAEEMLAKLCSKHSNSSLRKDILRLCVEDIRAQNENATGSLNALNTIFRYRPTPSFRTIVGSAEDDIRWLVQECDFGSLVVEELIHFVNNHRTGNLIFRTRQLRVRLDLLALVLLHEPNSVDLAQQEKLWSYLVSHRALGPAEREMACERLYYEFNEHFKDFQTHPILDIVYRKLLPELDSQFFATPVLELAKKSLDYLNTNPEPVSEDSQIVVIEGIELLWRIVLEATDENLGNAAISFLAPYLLDCDLVTIQLSETVEATHQAVLNRCIEILSTTAATLAYEAKQANAVDDLQSDPESCYNQEKAQIVRKHIRVFNFLDEFMKGFTTRPFYWLRTRETTPEQRQLIDLRIRLTTSSERLDHHIQIGAQDSAIDLQRAIRKLTSSKMMIVMLGRVLKLTVGPRKSLEELGIRDNSVLVVYLQHGFKEPLSTSDGPIMKPDVMEHHTLLFDLLDLPEPMSVRVSLPLSYVKKAYLKELQAWTFLQGFRPPKAFIERILDPVTTIKEMFPEQSPFKSLYIVFILGQCLKVHNVDEDDTVPNVPVLTLLIQRYSQAFCDGILDLSSDNPDLRLYLVYTVLEQVQQMLEQLPEGSTLSEGLPKPEVLVSSLVKTIRICLEPENEPSQYAGSCAQIASNLLFYLCRTVPEIWTHWISIDDSRELLTRGLTHRSEAIRTCVATNISEIIAIRGKDFVDFFWPVLQQLLEGSENLDPNHAYQLMTAATATFKFIGESDYQPIDYSALLNSWFVELQVYRVNEVVGQPKLDQLVIGLTTLLQQCMHFMNKKGIPIRTNHLEDVWHNLLFPDLSHTPSAGERIPCLHEDVRNELYKTFLGLASSNPGFLDRIVSLNLALFPEDGILTEEFWIERERWLRAPTGLVGLANLSNTCYLNSLFTQLFMNHDFRRFFIELPVDSNDPNCKSLWNLKVLFSRMQTTFAKAVEPRDFVESFSDFAGQPIDVQVQMDVDEFFNLLFDRLEREMPSDELKHKFRSFYGGHLVQQVKSMECHHVSETREPFSAIQCDISGRSTLKESLDAYVEGEMLEGDNKYRCSSCDKLVDAVRRTCLHDVPDHLMFLLKRFDFDLHTMARSKLNDHFQFPEKINMAHYTKDYINHVRNGSPYNGPEHDIFELVGVLVHTGTADSGHYYSYINNRFSPVNHSSWYEFNDADVSDFDQSTIPQWCFGGEDGITSQGFVLPKAYSAYMLFYQRSSKLEKHRVANPMYSEPSVPAEIRADVLRENEEIIRRHAMFSPNYGRFVRELIEIQVQTPVDEAETDSDKLLLMLALRVIEQICARQKDFPEWTLLADAIYQLLIRSDDCVRTALDWFTESSVMQNCIMENPYAAIRAWVSRFGLYTLNHFRNVNPREYGLPIAEYEQPIVRERTILYQFCRAYLDHWYLLQYSIKPWNDYFCVLNELCNRGEIERAYLRKVGFLEQVLKVLIADHISSASQEGASLQIFLRHLQKPRVPAARVIDFFSTIMGDCSPFVDSVENDNVRDLQRENRPQPLTKAEECYFKWQNPRQQAPNSAVYAKILELPHPHIDTAMQRLTAKILSCPGAPEEDTFIMQIMETLLNNIAVDPASSAVPYLRVLHSFVANTKSQPYITLIVNRVAEELPTIGFTGGQEHLQFFQQLWDLESADRSLKPPILQVIAHWAPALLVYTDQNVRDSAEQFVTEIVFDDPPFVGDIIRQAIKELAHGIYQFIITKFPSRQPLDETTFLPTMRILLKCKEQMETDEELEKKLDDLRNFIDNLGLGIDEEEMDDVASDEWNCSDIGSETLEVMGEEQMHNS</sequence>
<dbReference type="InterPro" id="IPR038765">
    <property type="entry name" value="Papain-like_cys_pep_sf"/>
</dbReference>